<name>A0A2J5HT49_9EURO</name>
<protein>
    <submittedName>
        <fullName evidence="3">SGNH hydrolase</fullName>
    </submittedName>
</protein>
<dbReference type="PANTHER" id="PTHR37981:SF1">
    <property type="entry name" value="SGNH HYDROLASE-TYPE ESTERASE DOMAIN-CONTAINING PROTEIN"/>
    <property type="match status" value="1"/>
</dbReference>
<accession>A0A2J5HT49</accession>
<dbReference type="InterPro" id="IPR013830">
    <property type="entry name" value="SGNH_hydro"/>
</dbReference>
<dbReference type="SUPFAM" id="SSF52266">
    <property type="entry name" value="SGNH hydrolase"/>
    <property type="match status" value="1"/>
</dbReference>
<dbReference type="OrthoDB" id="1896086at2759"/>
<dbReference type="InterPro" id="IPR036514">
    <property type="entry name" value="SGNH_hydro_sf"/>
</dbReference>
<dbReference type="Pfam" id="PF18647">
    <property type="entry name" value="Fungal_lectin_2"/>
    <property type="match status" value="1"/>
</dbReference>
<dbReference type="Gene3D" id="3.40.50.1110">
    <property type="entry name" value="SGNH hydrolase"/>
    <property type="match status" value="1"/>
</dbReference>
<dbReference type="Proteomes" id="UP000235023">
    <property type="component" value="Unassembled WGS sequence"/>
</dbReference>
<evidence type="ECO:0000313" key="4">
    <source>
        <dbReference type="Proteomes" id="UP000235023"/>
    </source>
</evidence>
<evidence type="ECO:0000256" key="1">
    <source>
        <dbReference type="SAM" id="SignalP"/>
    </source>
</evidence>
<dbReference type="AlphaFoldDB" id="A0A2J5HT49"/>
<evidence type="ECO:0000259" key="2">
    <source>
        <dbReference type="Pfam" id="PF13472"/>
    </source>
</evidence>
<keyword evidence="3" id="KW-0378">Hydrolase</keyword>
<proteinExistence type="predicted"/>
<gene>
    <name evidence="3" type="ORF">BDW42DRAFT_186115</name>
</gene>
<feature type="signal peptide" evidence="1">
    <location>
        <begin position="1"/>
        <end position="20"/>
    </location>
</feature>
<dbReference type="Pfam" id="PF13472">
    <property type="entry name" value="Lipase_GDSL_2"/>
    <property type="match status" value="1"/>
</dbReference>
<dbReference type="CDD" id="cd01823">
    <property type="entry name" value="SEST_like"/>
    <property type="match status" value="1"/>
</dbReference>
<evidence type="ECO:0000313" key="3">
    <source>
        <dbReference type="EMBL" id="PLN80401.1"/>
    </source>
</evidence>
<dbReference type="GO" id="GO:0016788">
    <property type="term" value="F:hydrolase activity, acting on ester bonds"/>
    <property type="evidence" value="ECO:0007669"/>
    <property type="project" value="InterPro"/>
</dbReference>
<feature type="domain" description="SGNH hydrolase-type esterase" evidence="2">
    <location>
        <begin position="57"/>
        <end position="252"/>
    </location>
</feature>
<keyword evidence="1" id="KW-0732">Signal</keyword>
<keyword evidence="4" id="KW-1185">Reference proteome</keyword>
<dbReference type="InterPro" id="IPR037460">
    <property type="entry name" value="SEST-like"/>
</dbReference>
<dbReference type="GO" id="GO:0006629">
    <property type="term" value="P:lipid metabolic process"/>
    <property type="evidence" value="ECO:0007669"/>
    <property type="project" value="TreeGrafter"/>
</dbReference>
<feature type="chain" id="PRO_5014327004" evidence="1">
    <location>
        <begin position="21"/>
        <end position="607"/>
    </location>
</feature>
<dbReference type="PANTHER" id="PTHR37981">
    <property type="entry name" value="LIPASE 2"/>
    <property type="match status" value="1"/>
</dbReference>
<reference evidence="4" key="1">
    <citation type="submission" date="2017-12" db="EMBL/GenBank/DDBJ databases">
        <authorList>
            <consortium name="DOE Joint Genome Institute"/>
            <person name="Mondo S.J."/>
            <person name="Kjaerbolling I."/>
            <person name="Vesth T.C."/>
            <person name="Frisvad J.C."/>
            <person name="Nybo J.L."/>
            <person name="Theobald S."/>
            <person name="Kuo A."/>
            <person name="Bowyer P."/>
            <person name="Matsuda Y."/>
            <person name="Lyhne E.K."/>
            <person name="Kogle M.E."/>
            <person name="Clum A."/>
            <person name="Lipzen A."/>
            <person name="Salamov A."/>
            <person name="Ngan C.Y."/>
            <person name="Daum C."/>
            <person name="Chiniquy J."/>
            <person name="Barry K."/>
            <person name="LaButti K."/>
            <person name="Haridas S."/>
            <person name="Simmons B.A."/>
            <person name="Magnuson J.K."/>
            <person name="Mortensen U.H."/>
            <person name="Larsen T.O."/>
            <person name="Grigoriev I.V."/>
            <person name="Baker S.E."/>
            <person name="Andersen M.R."/>
            <person name="Nordberg H.P."/>
            <person name="Cantor M.N."/>
            <person name="Hua S.X."/>
        </authorList>
    </citation>
    <scope>NUCLEOTIDE SEQUENCE [LARGE SCALE GENOMIC DNA]</scope>
    <source>
        <strain evidence="4">IBT 19404</strain>
    </source>
</reference>
<dbReference type="EMBL" id="KZ559548">
    <property type="protein sequence ID" value="PLN80401.1"/>
    <property type="molecule type" value="Genomic_DNA"/>
</dbReference>
<sequence length="607" mass="68828">MAPLILSILLFTFFVTPLMGFIMNKTDIVFGDITSSPIHPRDSHEVTDLNWIERWAAVGDSYTAGIGAGSLYGGSSEDKACSRYDQSYPVVLNRLFGPGVKSFSFKACSGAQTNDIKQQIRNLDEDMDLVVLTAGGNDLCLSSIISRCVMLPVSMNKCHESISHARDGITSVLVPHVQDLLMALRPKMKKGGIVILVLYAQFFSVEDEDCAKKQDWTFLGLRTERFKLSTGRRREFNDLVVDVNNALQEMVAGFRQEDHDFYVRTANWDSFVGDYKGRFCEPGSSGEYPDPFQPNLQFFKGFTKRDLEKDIGTKRSFQSEIDPPPLARNATITSNPNEKGHITIASYVLEAIYAARSVRLDLPQPICHLVDNFQCNAPNERKDLDASRRYVDKNILNDSYKKFCKEIHPFGIDWTAEETMDRGTPEEHTYLITTRNGVNSYDKEECLDSFDKIVNSCKTYDHLWKYGGYHEENNHRYQLSITNGGYQRLPRGPIKTTCEAKRHGAWTHYKLKGYGGVSGGRNSLNFFGAIKVCVTTGSLRKKIYTQFVRDWDFYYSYDEGHKEDPVPEGYEWQVNFRAPAGHMKSCFGNNFVQHSVGLVCILSLLLF</sequence>
<organism evidence="3 4">
    <name type="scientific">Aspergillus taichungensis</name>
    <dbReference type="NCBI Taxonomy" id="482145"/>
    <lineage>
        <taxon>Eukaryota</taxon>
        <taxon>Fungi</taxon>
        <taxon>Dikarya</taxon>
        <taxon>Ascomycota</taxon>
        <taxon>Pezizomycotina</taxon>
        <taxon>Eurotiomycetes</taxon>
        <taxon>Eurotiomycetidae</taxon>
        <taxon>Eurotiales</taxon>
        <taxon>Aspergillaceae</taxon>
        <taxon>Aspergillus</taxon>
        <taxon>Aspergillus subgen. Circumdati</taxon>
    </lineage>
</organism>